<dbReference type="GO" id="GO:0005524">
    <property type="term" value="F:ATP binding"/>
    <property type="evidence" value="ECO:0007669"/>
    <property type="project" value="UniProtKB-KW"/>
</dbReference>
<keyword evidence="1" id="KW-0479">Metal-binding</keyword>
<evidence type="ECO:0000256" key="4">
    <source>
        <dbReference type="ARBA" id="ARBA00023004"/>
    </source>
</evidence>
<dbReference type="EMBL" id="FR695876">
    <property type="protein sequence ID" value="CBX30512.1"/>
    <property type="molecule type" value="Genomic_DNA"/>
</dbReference>
<dbReference type="InterPro" id="IPR019591">
    <property type="entry name" value="Mrp/NBP35_ATP-bd"/>
</dbReference>
<reference evidence="6" key="1">
    <citation type="journal article" date="2011" name="Environ. Microbiol.">
        <title>Genomic insights into the metabolic potential of the polycyclic aromatic hydrocarbon degrading sulfate-reducing Deltaproteobacterium N47.</title>
        <authorList>
            <person name="Bergmann F."/>
            <person name="Selesi D."/>
            <person name="Weinmaier T."/>
            <person name="Tischler P."/>
            <person name="Rattei T."/>
            <person name="Meckenstock R.U."/>
        </authorList>
    </citation>
    <scope>NUCLEOTIDE SEQUENCE</scope>
</reference>
<dbReference type="Gene3D" id="3.40.50.300">
    <property type="entry name" value="P-loop containing nucleotide triphosphate hydrolases"/>
    <property type="match status" value="1"/>
</dbReference>
<organism evidence="6">
    <name type="scientific">uncultured Desulfobacterium sp</name>
    <dbReference type="NCBI Taxonomy" id="201089"/>
    <lineage>
        <taxon>Bacteria</taxon>
        <taxon>Pseudomonadati</taxon>
        <taxon>Thermodesulfobacteriota</taxon>
        <taxon>Desulfobacteria</taxon>
        <taxon>Desulfobacterales</taxon>
        <taxon>Desulfobacteriaceae</taxon>
        <taxon>Desulfobacterium</taxon>
        <taxon>environmental samples</taxon>
    </lineage>
</organism>
<evidence type="ECO:0000256" key="1">
    <source>
        <dbReference type="ARBA" id="ARBA00022723"/>
    </source>
</evidence>
<evidence type="ECO:0008006" key="7">
    <source>
        <dbReference type="Google" id="ProtNLM"/>
    </source>
</evidence>
<dbReference type="SUPFAM" id="SSF52540">
    <property type="entry name" value="P-loop containing nucleoside triphosphate hydrolases"/>
    <property type="match status" value="1"/>
</dbReference>
<dbReference type="InterPro" id="IPR033756">
    <property type="entry name" value="YlxH/NBP35"/>
</dbReference>
<protein>
    <recommendedName>
        <fullName evidence="7">Iron-sulfur cluster carrier protein</fullName>
    </recommendedName>
</protein>
<evidence type="ECO:0000256" key="3">
    <source>
        <dbReference type="ARBA" id="ARBA00022840"/>
    </source>
</evidence>
<dbReference type="PANTHER" id="PTHR42961">
    <property type="entry name" value="IRON-SULFUR PROTEIN NUBPL"/>
    <property type="match status" value="1"/>
</dbReference>
<dbReference type="GO" id="GO:0046872">
    <property type="term" value="F:metal ion binding"/>
    <property type="evidence" value="ECO:0007669"/>
    <property type="project" value="UniProtKB-KW"/>
</dbReference>
<gene>
    <name evidence="6" type="ORF">N47_K27520</name>
</gene>
<sequence>MEEREILKINIMMKCDYKCEDCEKFFECKDPMKEKMFRRRRMVKAVKKMSGIKHKVAISAGKGGVGKSLLSVNLATSLAMMGRKVTILDQDLDGSTVPKMLGIQGERGLKYGSKGLIPAEDKLGLGMHVISLGLIYPDEVITLFHQMRRGITEEFVANVDYGDRDWLIIDLPPGTSSDSCNLLQYIPDLDGTVIITVSPKVAQLAARKATLLAAKAGSRVLGIVENMAGYLCECGKVHNFLLHGGGESLAKELNVPFLGRIPIDATVSQAGDSGTPYVYQYPDSPISKTIKDIALRIEQEVQEEKA</sequence>
<dbReference type="GO" id="GO:0140663">
    <property type="term" value="F:ATP-dependent FeS chaperone activity"/>
    <property type="evidence" value="ECO:0007669"/>
    <property type="project" value="InterPro"/>
</dbReference>
<dbReference type="PANTHER" id="PTHR42961:SF2">
    <property type="entry name" value="IRON-SULFUR PROTEIN NUBPL"/>
    <property type="match status" value="1"/>
</dbReference>
<dbReference type="AlphaFoldDB" id="E1YIW8"/>
<name>E1YIW8_9BACT</name>
<dbReference type="Pfam" id="PF10609">
    <property type="entry name" value="ParA"/>
    <property type="match status" value="1"/>
</dbReference>
<keyword evidence="5" id="KW-0411">Iron-sulfur</keyword>
<dbReference type="InterPro" id="IPR044304">
    <property type="entry name" value="NUBPL-like"/>
</dbReference>
<proteinExistence type="predicted"/>
<dbReference type="InterPro" id="IPR027417">
    <property type="entry name" value="P-loop_NTPase"/>
</dbReference>
<evidence type="ECO:0000313" key="6">
    <source>
        <dbReference type="EMBL" id="CBX30512.1"/>
    </source>
</evidence>
<keyword evidence="3" id="KW-0067">ATP-binding</keyword>
<dbReference type="GO" id="GO:0016226">
    <property type="term" value="P:iron-sulfur cluster assembly"/>
    <property type="evidence" value="ECO:0007669"/>
    <property type="project" value="InterPro"/>
</dbReference>
<dbReference type="GO" id="GO:0051539">
    <property type="term" value="F:4 iron, 4 sulfur cluster binding"/>
    <property type="evidence" value="ECO:0007669"/>
    <property type="project" value="TreeGrafter"/>
</dbReference>
<dbReference type="CDD" id="cd02037">
    <property type="entry name" value="Mrp_NBP35"/>
    <property type="match status" value="1"/>
</dbReference>
<accession>E1YIW8</accession>
<evidence type="ECO:0000256" key="5">
    <source>
        <dbReference type="ARBA" id="ARBA00023014"/>
    </source>
</evidence>
<evidence type="ECO:0000256" key="2">
    <source>
        <dbReference type="ARBA" id="ARBA00022741"/>
    </source>
</evidence>
<keyword evidence="2" id="KW-0547">Nucleotide-binding</keyword>
<keyword evidence="4" id="KW-0408">Iron</keyword>